<keyword evidence="4" id="KW-0406">Ion transport</keyword>
<dbReference type="SUPFAM" id="SSF51206">
    <property type="entry name" value="cAMP-binding domain-like"/>
    <property type="match status" value="1"/>
</dbReference>
<feature type="transmembrane region" description="Helical" evidence="7">
    <location>
        <begin position="71"/>
        <end position="91"/>
    </location>
</feature>
<feature type="compositionally biased region" description="Polar residues" evidence="6">
    <location>
        <begin position="538"/>
        <end position="548"/>
    </location>
</feature>
<keyword evidence="7" id="KW-0472">Membrane</keyword>
<dbReference type="GO" id="GO:0005516">
    <property type="term" value="F:calmodulin binding"/>
    <property type="evidence" value="ECO:0007669"/>
    <property type="project" value="UniProtKB-KW"/>
</dbReference>
<evidence type="ECO:0000313" key="10">
    <source>
        <dbReference type="Proteomes" id="UP000188268"/>
    </source>
</evidence>
<dbReference type="GO" id="GO:0030553">
    <property type="term" value="F:cGMP binding"/>
    <property type="evidence" value="ECO:0007669"/>
    <property type="project" value="UniProtKB-KW"/>
</dbReference>
<feature type="transmembrane region" description="Helical" evidence="7">
    <location>
        <begin position="111"/>
        <end position="130"/>
    </location>
</feature>
<dbReference type="CDD" id="cd00038">
    <property type="entry name" value="CAP_ED"/>
    <property type="match status" value="1"/>
</dbReference>
<protein>
    <recommendedName>
        <fullName evidence="8">Cyclic nucleotide-binding domain-containing protein</fullName>
    </recommendedName>
</protein>
<dbReference type="InterPro" id="IPR014710">
    <property type="entry name" value="RmlC-like_jellyroll"/>
</dbReference>
<comment type="caution">
    <text evidence="9">The sequence shown here is derived from an EMBL/GenBank/DDBJ whole genome shotgun (WGS) entry which is preliminary data.</text>
</comment>
<feature type="transmembrane region" description="Helical" evidence="7">
    <location>
        <begin position="155"/>
        <end position="175"/>
    </location>
</feature>
<feature type="domain" description="Cyclic nucleotide-binding" evidence="8">
    <location>
        <begin position="377"/>
        <end position="505"/>
    </location>
</feature>
<dbReference type="Gene3D" id="1.10.287.630">
    <property type="entry name" value="Helix hairpin bin"/>
    <property type="match status" value="1"/>
</dbReference>
<gene>
    <name evidence="9" type="ORF">CCACVL1_08388</name>
</gene>
<dbReference type="GO" id="GO:0034220">
    <property type="term" value="P:monoatomic ion transmembrane transport"/>
    <property type="evidence" value="ECO:0007669"/>
    <property type="project" value="UniProtKB-KW"/>
</dbReference>
<name>A0A1R3J0T9_COCAP</name>
<reference evidence="9 10" key="1">
    <citation type="submission" date="2013-09" db="EMBL/GenBank/DDBJ databases">
        <title>Corchorus capsularis genome sequencing.</title>
        <authorList>
            <person name="Alam M."/>
            <person name="Haque M.S."/>
            <person name="Islam M.S."/>
            <person name="Emdad E.M."/>
            <person name="Islam M.M."/>
            <person name="Ahmed B."/>
            <person name="Halim A."/>
            <person name="Hossen Q.M.M."/>
            <person name="Hossain M.Z."/>
            <person name="Ahmed R."/>
            <person name="Khan M.M."/>
            <person name="Islam R."/>
            <person name="Rashid M.M."/>
            <person name="Khan S.A."/>
            <person name="Rahman M.S."/>
            <person name="Alam M."/>
        </authorList>
    </citation>
    <scope>NUCLEOTIDE SEQUENCE [LARGE SCALE GENOMIC DNA]</scope>
    <source>
        <strain evidence="10">cv. CVL-1</strain>
        <tissue evidence="9">Whole seedling</tissue>
    </source>
</reference>
<feature type="region of interest" description="Disordered" evidence="6">
    <location>
        <begin position="524"/>
        <end position="578"/>
    </location>
</feature>
<evidence type="ECO:0000256" key="5">
    <source>
        <dbReference type="ARBA" id="ARBA00023303"/>
    </source>
</evidence>
<keyword evidence="5" id="KW-0407">Ion channel</keyword>
<proteinExistence type="predicted"/>
<keyword evidence="4" id="KW-1071">Ligand-gated ion channel</keyword>
<organism evidence="9 10">
    <name type="scientific">Corchorus capsularis</name>
    <name type="common">Jute</name>
    <dbReference type="NCBI Taxonomy" id="210143"/>
    <lineage>
        <taxon>Eukaryota</taxon>
        <taxon>Viridiplantae</taxon>
        <taxon>Streptophyta</taxon>
        <taxon>Embryophyta</taxon>
        <taxon>Tracheophyta</taxon>
        <taxon>Spermatophyta</taxon>
        <taxon>Magnoliopsida</taxon>
        <taxon>eudicotyledons</taxon>
        <taxon>Gunneridae</taxon>
        <taxon>Pentapetalae</taxon>
        <taxon>rosids</taxon>
        <taxon>malvids</taxon>
        <taxon>Malvales</taxon>
        <taxon>Malvaceae</taxon>
        <taxon>Grewioideae</taxon>
        <taxon>Apeibeae</taxon>
        <taxon>Corchorus</taxon>
    </lineage>
</organism>
<dbReference type="Gene3D" id="2.60.120.10">
    <property type="entry name" value="Jelly Rolls"/>
    <property type="match status" value="1"/>
</dbReference>
<dbReference type="STRING" id="210143.A0A1R3J0T9"/>
<dbReference type="Gramene" id="OMO88442">
    <property type="protein sequence ID" value="OMO88442"/>
    <property type="gene ID" value="CCACVL1_08388"/>
</dbReference>
<keyword evidence="10" id="KW-1185">Reference proteome</keyword>
<dbReference type="SMART" id="SM00100">
    <property type="entry name" value="cNMP"/>
    <property type="match status" value="1"/>
</dbReference>
<accession>A0A1R3J0T9</accession>
<evidence type="ECO:0000259" key="8">
    <source>
        <dbReference type="PROSITE" id="PS50042"/>
    </source>
</evidence>
<keyword evidence="3" id="KW-0142">cGMP-binding</keyword>
<dbReference type="OrthoDB" id="421226at2759"/>
<dbReference type="PANTHER" id="PTHR45651">
    <property type="entry name" value="CYCLIC NUCLEOTIDE-GATED ION CHANNEL 15-RELATED-RELATED"/>
    <property type="match status" value="1"/>
</dbReference>
<dbReference type="GO" id="GO:0030552">
    <property type="term" value="F:cAMP binding"/>
    <property type="evidence" value="ECO:0007669"/>
    <property type="project" value="UniProtKB-KW"/>
</dbReference>
<keyword evidence="4" id="KW-0813">Transport</keyword>
<dbReference type="PROSITE" id="PS50042">
    <property type="entry name" value="CNMP_BINDING_3"/>
    <property type="match status" value="1"/>
</dbReference>
<keyword evidence="2" id="KW-0112">Calmodulin-binding</keyword>
<evidence type="ECO:0000256" key="6">
    <source>
        <dbReference type="SAM" id="MobiDB-lite"/>
    </source>
</evidence>
<dbReference type="EMBL" id="AWWV01008997">
    <property type="protein sequence ID" value="OMO88442.1"/>
    <property type="molecule type" value="Genomic_DNA"/>
</dbReference>
<keyword evidence="3" id="KW-0547">Nucleotide-binding</keyword>
<evidence type="ECO:0000256" key="1">
    <source>
        <dbReference type="ARBA" id="ARBA00022535"/>
    </source>
</evidence>
<dbReference type="GO" id="GO:0016020">
    <property type="term" value="C:membrane"/>
    <property type="evidence" value="ECO:0007669"/>
    <property type="project" value="UniProtKB-SubCell"/>
</dbReference>
<sequence length="578" mass="66762">MFRYKGDKNLESGETCHFPMLVSLNGGRSIERRETSFSGKIRSCLKSTPDFQTTKNILNPLGPFYKGWDTIFLLSSVIAVSLDPLFFYLPLVNGHKKCLFMDTKLGIAAMVLRSVMDSLYVICVACRVFFPRAKRRGNSTPDVWSIAKGYFPSRFFLLDILAVLPLPQALGALWYRLAIRRATTCWLQACANHNGCVNGSFYCNDNSLGDHTFIDDFCPISTPDPKLFDFGIFLDALQFGVLEVVNFPAKFFHCFHWGLRNLSTVLICSLSTLKRFIFQSLVIIKNTLFFLSLKQVYLQSKTMKLEELRLKTRQIEQWKPFKKLPNELQSQIKKYQKYKWQVSRGVDVENLLKNFPKEMIKKIKRELCLELLIKVKLFSSLGKRVLNELCYHAKPVLFIERSYISHEGDTIDEMVFIVQGKLWAYSRSDNAKDAHLEDGDYCGEELLEWVLQFQYRRPLHLPFSTRNIQAATKVEAFSLLASDLKRVYDWAARVLQSNYRRYHKKKRHYYNYLHIRIGGGGSDHHNMSTTSDAHDSSFHTSISDTSAHGTPRLVNVDSFPDRSPRPKTPRATIHEEEE</sequence>
<keyword evidence="7" id="KW-1133">Transmembrane helix</keyword>
<dbReference type="Proteomes" id="UP000188268">
    <property type="component" value="Unassembled WGS sequence"/>
</dbReference>
<evidence type="ECO:0000256" key="2">
    <source>
        <dbReference type="ARBA" id="ARBA00022860"/>
    </source>
</evidence>
<dbReference type="PANTHER" id="PTHR45651:SF5">
    <property type="entry name" value="CYCLIC NUCLEOTIDE-GATED ION CHANNEL 1"/>
    <property type="match status" value="1"/>
</dbReference>
<keyword evidence="1" id="KW-0140">cGMP</keyword>
<keyword evidence="7" id="KW-0812">Transmembrane</keyword>
<dbReference type="AlphaFoldDB" id="A0A1R3J0T9"/>
<evidence type="ECO:0000256" key="4">
    <source>
        <dbReference type="ARBA" id="ARBA00023286"/>
    </source>
</evidence>
<evidence type="ECO:0000256" key="3">
    <source>
        <dbReference type="ARBA" id="ARBA00022992"/>
    </source>
</evidence>
<dbReference type="InterPro" id="IPR018490">
    <property type="entry name" value="cNMP-bd_dom_sf"/>
</dbReference>
<dbReference type="InterPro" id="IPR000595">
    <property type="entry name" value="cNMP-bd_dom"/>
</dbReference>
<feature type="compositionally biased region" description="Basic and acidic residues" evidence="6">
    <location>
        <begin position="524"/>
        <end position="537"/>
    </location>
</feature>
<evidence type="ECO:0000256" key="7">
    <source>
        <dbReference type="SAM" id="Phobius"/>
    </source>
</evidence>
<evidence type="ECO:0000313" key="9">
    <source>
        <dbReference type="EMBL" id="OMO88442.1"/>
    </source>
</evidence>